<feature type="compositionally biased region" description="Polar residues" evidence="1">
    <location>
        <begin position="144"/>
        <end position="153"/>
    </location>
</feature>
<evidence type="ECO:0000313" key="4">
    <source>
        <dbReference type="Proteomes" id="UP000307440"/>
    </source>
</evidence>
<name>A0A5C3L1R7_COPMA</name>
<dbReference type="OrthoDB" id="2657661at2759"/>
<feature type="transmembrane region" description="Helical" evidence="2">
    <location>
        <begin position="585"/>
        <end position="604"/>
    </location>
</feature>
<dbReference type="EMBL" id="ML210248">
    <property type="protein sequence ID" value="TFK22158.1"/>
    <property type="molecule type" value="Genomic_DNA"/>
</dbReference>
<evidence type="ECO:0000313" key="3">
    <source>
        <dbReference type="EMBL" id="TFK22158.1"/>
    </source>
</evidence>
<accession>A0A5C3L1R7</accession>
<reference evidence="3 4" key="1">
    <citation type="journal article" date="2019" name="Nat. Ecol. Evol.">
        <title>Megaphylogeny resolves global patterns of mushroom evolution.</title>
        <authorList>
            <person name="Varga T."/>
            <person name="Krizsan K."/>
            <person name="Foldi C."/>
            <person name="Dima B."/>
            <person name="Sanchez-Garcia M."/>
            <person name="Sanchez-Ramirez S."/>
            <person name="Szollosi G.J."/>
            <person name="Szarkandi J.G."/>
            <person name="Papp V."/>
            <person name="Albert L."/>
            <person name="Andreopoulos W."/>
            <person name="Angelini C."/>
            <person name="Antonin V."/>
            <person name="Barry K.W."/>
            <person name="Bougher N.L."/>
            <person name="Buchanan P."/>
            <person name="Buyck B."/>
            <person name="Bense V."/>
            <person name="Catcheside P."/>
            <person name="Chovatia M."/>
            <person name="Cooper J."/>
            <person name="Damon W."/>
            <person name="Desjardin D."/>
            <person name="Finy P."/>
            <person name="Geml J."/>
            <person name="Haridas S."/>
            <person name="Hughes K."/>
            <person name="Justo A."/>
            <person name="Karasinski D."/>
            <person name="Kautmanova I."/>
            <person name="Kiss B."/>
            <person name="Kocsube S."/>
            <person name="Kotiranta H."/>
            <person name="LaButti K.M."/>
            <person name="Lechner B.E."/>
            <person name="Liimatainen K."/>
            <person name="Lipzen A."/>
            <person name="Lukacs Z."/>
            <person name="Mihaltcheva S."/>
            <person name="Morgado L.N."/>
            <person name="Niskanen T."/>
            <person name="Noordeloos M.E."/>
            <person name="Ohm R.A."/>
            <person name="Ortiz-Santana B."/>
            <person name="Ovrebo C."/>
            <person name="Racz N."/>
            <person name="Riley R."/>
            <person name="Savchenko A."/>
            <person name="Shiryaev A."/>
            <person name="Soop K."/>
            <person name="Spirin V."/>
            <person name="Szebenyi C."/>
            <person name="Tomsovsky M."/>
            <person name="Tulloss R.E."/>
            <person name="Uehling J."/>
            <person name="Grigoriev I.V."/>
            <person name="Vagvolgyi C."/>
            <person name="Papp T."/>
            <person name="Martin F.M."/>
            <person name="Miettinen O."/>
            <person name="Hibbett D.S."/>
            <person name="Nagy L.G."/>
        </authorList>
    </citation>
    <scope>NUCLEOTIDE SEQUENCE [LARGE SCALE GENOMIC DNA]</scope>
    <source>
        <strain evidence="3 4">CBS 121175</strain>
    </source>
</reference>
<dbReference type="STRING" id="230819.A0A5C3L1R7"/>
<keyword evidence="4" id="KW-1185">Reference proteome</keyword>
<dbReference type="AlphaFoldDB" id="A0A5C3L1R7"/>
<evidence type="ECO:0000256" key="1">
    <source>
        <dbReference type="SAM" id="MobiDB-lite"/>
    </source>
</evidence>
<keyword evidence="2" id="KW-1133">Transmembrane helix</keyword>
<evidence type="ECO:0000256" key="2">
    <source>
        <dbReference type="SAM" id="Phobius"/>
    </source>
</evidence>
<dbReference type="Proteomes" id="UP000307440">
    <property type="component" value="Unassembled WGS sequence"/>
</dbReference>
<feature type="region of interest" description="Disordered" evidence="1">
    <location>
        <begin position="719"/>
        <end position="749"/>
    </location>
</feature>
<sequence length="788" mass="90171">MKPKHPVSPMGILKLLLQGVSRCFKIPILTIVRLLQRIWRSWSASHSHSNGKRCADDIHDDSLRCCTSSTKATTTTTTTFLCSELPTQNSVIAPLVDQTQLVQGLPHGFGAGTCGEHVQDGDIALHDEDKACADPDYRKRTLRESSFSESTLHNGDGVDLDDPQGTLAAQGPGDAVIPVEDATILEGIGGGEVARLPDEDDVDDQVSDWIYPIMPSGNIRYERHAYIHLTPEPSRYCVKPMQIAFDDEYVLPEGWIKVVQPEGFPYFWHEQDRIITDSQIYDADVSKHLGGFITDIHEHLRIRNLVQTEDVDLVLQIVRCPEENGEEQWWCGYYFVNHSTRTIFWLEKFHIDEHLAEVKGKLQGSHIKVLMENEYWQHWILYPNLCRITSEVMTVTENALRDAIIDVITSEYTTVNISLECLKDSEALVKETKAALPKGYFKRGNKRGPRYREGDISTWCIGRIMKQIAFSRFLNFYGQSVCRLDPRNSVHKNKPKTPSETSMRFRCLSPALFCAPDVYYTLMEKLWVDKLTSPEFWNKLFAQLHEDWRDQLIYASLLLTTNIAFLTISNVTRQDEKIQGTLVQIPSYISTISSIGSIILGLLLKRQHRIKLKDGTASEIHSFIAKRYHKKRGFESLAVMYSLPYALLMWGITTFLASFMAMCLYEMTNSARYISIACFLILSGLIGWYIHMSWDKNTDRWSSLYISFWEKIKKEGKELMPHQQGQEANDDTGATTMSDEDEEGSYAKSIVSRRSNVALWRKWWRRQRGKRSQPTLSDDQSSTSIRAM</sequence>
<feature type="compositionally biased region" description="Polar residues" evidence="1">
    <location>
        <begin position="723"/>
        <end position="737"/>
    </location>
</feature>
<feature type="region of interest" description="Disordered" evidence="1">
    <location>
        <begin position="766"/>
        <end position="788"/>
    </location>
</feature>
<protein>
    <recommendedName>
        <fullName evidence="5">WW domain-containing protein</fullName>
    </recommendedName>
</protein>
<feature type="transmembrane region" description="Helical" evidence="2">
    <location>
        <begin position="673"/>
        <end position="690"/>
    </location>
</feature>
<proteinExistence type="predicted"/>
<keyword evidence="2" id="KW-0472">Membrane</keyword>
<organism evidence="3 4">
    <name type="scientific">Coprinopsis marcescibilis</name>
    <name type="common">Agaric fungus</name>
    <name type="synonym">Psathyrella marcescibilis</name>
    <dbReference type="NCBI Taxonomy" id="230819"/>
    <lineage>
        <taxon>Eukaryota</taxon>
        <taxon>Fungi</taxon>
        <taxon>Dikarya</taxon>
        <taxon>Basidiomycota</taxon>
        <taxon>Agaricomycotina</taxon>
        <taxon>Agaricomycetes</taxon>
        <taxon>Agaricomycetidae</taxon>
        <taxon>Agaricales</taxon>
        <taxon>Agaricineae</taxon>
        <taxon>Psathyrellaceae</taxon>
        <taxon>Coprinopsis</taxon>
    </lineage>
</organism>
<feature type="compositionally biased region" description="Polar residues" evidence="1">
    <location>
        <begin position="772"/>
        <end position="788"/>
    </location>
</feature>
<evidence type="ECO:0008006" key="5">
    <source>
        <dbReference type="Google" id="ProtNLM"/>
    </source>
</evidence>
<feature type="region of interest" description="Disordered" evidence="1">
    <location>
        <begin position="143"/>
        <end position="167"/>
    </location>
</feature>
<gene>
    <name evidence="3" type="ORF">FA15DRAFT_671829</name>
</gene>
<feature type="transmembrane region" description="Helical" evidence="2">
    <location>
        <begin position="637"/>
        <end position="661"/>
    </location>
</feature>
<keyword evidence="2" id="KW-0812">Transmembrane</keyword>